<protein>
    <submittedName>
        <fullName evidence="2">Uncharacterized protein</fullName>
    </submittedName>
</protein>
<gene>
    <name evidence="2" type="ORF">IAB81_05425</name>
</gene>
<accession>A0A9D9IIF6</accession>
<evidence type="ECO:0000313" key="3">
    <source>
        <dbReference type="Proteomes" id="UP000823604"/>
    </source>
</evidence>
<comment type="caution">
    <text evidence="2">The sequence shown here is derived from an EMBL/GenBank/DDBJ whole genome shotgun (WGS) entry which is preliminary data.</text>
</comment>
<dbReference type="AlphaFoldDB" id="A0A9D9IIF6"/>
<organism evidence="2 3">
    <name type="scientific">Candidatus Merdivivens pullicola</name>
    <dbReference type="NCBI Taxonomy" id="2840872"/>
    <lineage>
        <taxon>Bacteria</taxon>
        <taxon>Pseudomonadati</taxon>
        <taxon>Bacteroidota</taxon>
        <taxon>Bacteroidia</taxon>
        <taxon>Bacteroidales</taxon>
        <taxon>Muribaculaceae</taxon>
        <taxon>Muribaculaceae incertae sedis</taxon>
        <taxon>Candidatus Merdivivens</taxon>
    </lineage>
</organism>
<feature type="transmembrane region" description="Helical" evidence="1">
    <location>
        <begin position="6"/>
        <end position="33"/>
    </location>
</feature>
<name>A0A9D9IIF6_9BACT</name>
<reference evidence="2" key="1">
    <citation type="submission" date="2020-10" db="EMBL/GenBank/DDBJ databases">
        <authorList>
            <person name="Gilroy R."/>
        </authorList>
    </citation>
    <scope>NUCLEOTIDE SEQUENCE</scope>
    <source>
        <strain evidence="2">B1-8020</strain>
    </source>
</reference>
<sequence length="206" mass="23687">MNDRQYMLLVICLAAVAVLFAVVAVVFISRYVVLRRKNRDSRFVKWLASRIEADNVLIYKLLGKTYEGSETDSETSFMLVERLRLLDRILVSVISGNATMNSDTKEKLVSYVSDKDRFMADTYRQYKKLHPAFISYLRKHGLTEWEAGYCCLYILGLNGKEIGRFLGRGGHYNINSAIRKKLHLTSDDASLGIHLRSQFKRMQQGC</sequence>
<reference evidence="2" key="2">
    <citation type="journal article" date="2021" name="PeerJ">
        <title>Extensive microbial diversity within the chicken gut microbiome revealed by metagenomics and culture.</title>
        <authorList>
            <person name="Gilroy R."/>
            <person name="Ravi A."/>
            <person name="Getino M."/>
            <person name="Pursley I."/>
            <person name="Horton D.L."/>
            <person name="Alikhan N.F."/>
            <person name="Baker D."/>
            <person name="Gharbi K."/>
            <person name="Hall N."/>
            <person name="Watson M."/>
            <person name="Adriaenssens E.M."/>
            <person name="Foster-Nyarko E."/>
            <person name="Jarju S."/>
            <person name="Secka A."/>
            <person name="Antonio M."/>
            <person name="Oren A."/>
            <person name="Chaudhuri R.R."/>
            <person name="La Ragione R."/>
            <person name="Hildebrand F."/>
            <person name="Pallen M.J."/>
        </authorList>
    </citation>
    <scope>NUCLEOTIDE SEQUENCE</scope>
    <source>
        <strain evidence="2">B1-8020</strain>
    </source>
</reference>
<keyword evidence="1" id="KW-0812">Transmembrane</keyword>
<keyword evidence="1" id="KW-0472">Membrane</keyword>
<dbReference type="Proteomes" id="UP000823604">
    <property type="component" value="Unassembled WGS sequence"/>
</dbReference>
<dbReference type="EMBL" id="JADIMA010000047">
    <property type="protein sequence ID" value="MBO8473052.1"/>
    <property type="molecule type" value="Genomic_DNA"/>
</dbReference>
<keyword evidence="1" id="KW-1133">Transmembrane helix</keyword>
<proteinExistence type="predicted"/>
<evidence type="ECO:0000313" key="2">
    <source>
        <dbReference type="EMBL" id="MBO8473052.1"/>
    </source>
</evidence>
<evidence type="ECO:0000256" key="1">
    <source>
        <dbReference type="SAM" id="Phobius"/>
    </source>
</evidence>